<reference evidence="1 2" key="1">
    <citation type="submission" date="2015-08" db="EMBL/GenBank/DDBJ databases">
        <authorList>
            <person name="Babu N.S."/>
            <person name="Beckwith C.J."/>
            <person name="Beseler K.G."/>
            <person name="Brison A."/>
            <person name="Carone J.V."/>
            <person name="Caskin T.P."/>
            <person name="Diamond M."/>
            <person name="Durham M.E."/>
            <person name="Foxe J.M."/>
            <person name="Go M."/>
            <person name="Henderson B.A."/>
            <person name="Jones I.B."/>
            <person name="McGettigan J.A."/>
            <person name="Micheletti S.J."/>
            <person name="Nasrallah M.E."/>
            <person name="Ortiz D."/>
            <person name="Piller C.R."/>
            <person name="Privatt S.R."/>
            <person name="Schneider S.L."/>
            <person name="Sharp S."/>
            <person name="Smith T.C."/>
            <person name="Stanton J.D."/>
            <person name="Ullery H.E."/>
            <person name="Wilson R.J."/>
            <person name="Serrano M.G."/>
            <person name="Buck G."/>
            <person name="Lee V."/>
            <person name="Wang Y."/>
            <person name="Carvalho R."/>
            <person name="Voegtly L."/>
            <person name="Shi R."/>
            <person name="Duckworth R."/>
            <person name="Johnson A."/>
            <person name="Loviza R."/>
            <person name="Walstead R."/>
            <person name="Shah Z."/>
            <person name="Kiflezghi M."/>
            <person name="Wade K."/>
            <person name="Ball S.L."/>
            <person name="Bradley K.W."/>
            <person name="Asai D.J."/>
            <person name="Bowman C.A."/>
            <person name="Russell D.A."/>
            <person name="Pope W.H."/>
            <person name="Jacobs-Sera D."/>
            <person name="Hendrix R.W."/>
            <person name="Hatfull G.F."/>
        </authorList>
    </citation>
    <scope>NUCLEOTIDE SEQUENCE [LARGE SCALE GENOMIC DNA]</scope>
    <source>
        <strain evidence="1 2">DSM 27648</strain>
    </source>
</reference>
<accession>A0A0K1QBU8</accession>
<protein>
    <recommendedName>
        <fullName evidence="3">Outer membrane protein beta-barrel domain-containing protein</fullName>
    </recommendedName>
</protein>
<organism evidence="1 2">
    <name type="scientific">Labilithrix luteola</name>
    <dbReference type="NCBI Taxonomy" id="1391654"/>
    <lineage>
        <taxon>Bacteria</taxon>
        <taxon>Pseudomonadati</taxon>
        <taxon>Myxococcota</taxon>
        <taxon>Polyangia</taxon>
        <taxon>Polyangiales</taxon>
        <taxon>Labilitrichaceae</taxon>
        <taxon>Labilithrix</taxon>
    </lineage>
</organism>
<dbReference type="AlphaFoldDB" id="A0A0K1QBU8"/>
<name>A0A0K1QBU8_9BACT</name>
<gene>
    <name evidence="1" type="ORF">AKJ09_09815</name>
</gene>
<proteinExistence type="predicted"/>
<dbReference type="Proteomes" id="UP000064967">
    <property type="component" value="Chromosome"/>
</dbReference>
<keyword evidence="2" id="KW-1185">Reference proteome</keyword>
<dbReference type="KEGG" id="llu:AKJ09_09815"/>
<evidence type="ECO:0008006" key="3">
    <source>
        <dbReference type="Google" id="ProtNLM"/>
    </source>
</evidence>
<evidence type="ECO:0000313" key="2">
    <source>
        <dbReference type="Proteomes" id="UP000064967"/>
    </source>
</evidence>
<dbReference type="EMBL" id="CP012333">
    <property type="protein sequence ID" value="AKV03152.1"/>
    <property type="molecule type" value="Genomic_DNA"/>
</dbReference>
<evidence type="ECO:0000313" key="1">
    <source>
        <dbReference type="EMBL" id="AKV03152.1"/>
    </source>
</evidence>
<sequence>MVSSIFAGVLAAAAATGLAGESEARADESIIKNPGDHPSYRFEAEPHGLIGFGGPFQAGHTDFGAGFRGTIVLVDNGFVKTINNSVGIGFGGDVFFRHGTLFIPVVMQWNFWLSTHWSVFGEPGLGIAANPWGNGDVVNPVFMLGGRYHFTDRIALTMRVGYPSVSVGVSFFL</sequence>